<protein>
    <recommendedName>
        <fullName evidence="4">NADP-dependent oxidoreductase domain-containing protein</fullName>
    </recommendedName>
</protein>
<name>A0A9N9LSZ6_9HELO</name>
<keyword evidence="2" id="KW-0521">NADP</keyword>
<evidence type="ECO:0000313" key="6">
    <source>
        <dbReference type="Proteomes" id="UP000701801"/>
    </source>
</evidence>
<dbReference type="CDD" id="cd19079">
    <property type="entry name" value="AKR_EcYajO-like"/>
    <property type="match status" value="1"/>
</dbReference>
<evidence type="ECO:0000256" key="2">
    <source>
        <dbReference type="ARBA" id="ARBA00022857"/>
    </source>
</evidence>
<dbReference type="InterPro" id="IPR036812">
    <property type="entry name" value="NAD(P)_OxRdtase_dom_sf"/>
</dbReference>
<evidence type="ECO:0000256" key="3">
    <source>
        <dbReference type="ARBA" id="ARBA00023002"/>
    </source>
</evidence>
<keyword evidence="6" id="KW-1185">Reference proteome</keyword>
<dbReference type="GO" id="GO:0016491">
    <property type="term" value="F:oxidoreductase activity"/>
    <property type="evidence" value="ECO:0007669"/>
    <property type="project" value="UniProtKB-KW"/>
</dbReference>
<dbReference type="OrthoDB" id="48988at2759"/>
<accession>A0A9N9LSZ6</accession>
<evidence type="ECO:0000256" key="1">
    <source>
        <dbReference type="ARBA" id="ARBA00007905"/>
    </source>
</evidence>
<dbReference type="InterPro" id="IPR050523">
    <property type="entry name" value="AKR_Detox_Biosynth"/>
</dbReference>
<dbReference type="Pfam" id="PF00248">
    <property type="entry name" value="Aldo_ket_red"/>
    <property type="match status" value="1"/>
</dbReference>
<dbReference type="AlphaFoldDB" id="A0A9N9LSZ6"/>
<dbReference type="EMBL" id="CAJVRM010000363">
    <property type="protein sequence ID" value="CAG8980153.1"/>
    <property type="molecule type" value="Genomic_DNA"/>
</dbReference>
<gene>
    <name evidence="5" type="ORF">HYALB_00007391</name>
</gene>
<dbReference type="Gene3D" id="3.20.20.100">
    <property type="entry name" value="NADP-dependent oxidoreductase domain"/>
    <property type="match status" value="1"/>
</dbReference>
<feature type="domain" description="NADP-dependent oxidoreductase" evidence="4">
    <location>
        <begin position="36"/>
        <end position="357"/>
    </location>
</feature>
<dbReference type="PANTHER" id="PTHR43364:SF9">
    <property type="entry name" value="OXIDOREDUCTASE"/>
    <property type="match status" value="1"/>
</dbReference>
<keyword evidence="3" id="KW-0560">Oxidoreductase</keyword>
<dbReference type="Proteomes" id="UP000701801">
    <property type="component" value="Unassembled WGS sequence"/>
</dbReference>
<proteinExistence type="inferred from homology"/>
<sequence length="374" mass="41762">MPPLSVPNSLQGSLDATKVDYVQLGSSGLRVSVPIFGTMGIGSKEWMPWIMEEDEGLELLKAAYDRGEVTLSVCLVYQANYKLGLTTWDTANVYSSGVNEEIIGKAIKKFDIPRHEITILAKCMGTVPKTPDIFYWMFEPQLHKSKDYVTQGGLSRGALFRAVDASLKRLGTDYIDLLQIHRYDDTVSPEETMKALHDLVQSGKINYIGASSMWTYQFARMQFIAEKNGWTKFISMQNRYNLCYREEEREMNRFCKETGVGLIPWSPLNSGSLSKPRGVETGRSQAVAAMAGGATDADDAIRDRVQKVAEKKGWKMSQVALTWLRGKGCIPIVGLNNSSIERLDEACSLRGLELSEEVKYLEEPYVAKAIIGHS</sequence>
<dbReference type="SUPFAM" id="SSF51430">
    <property type="entry name" value="NAD(P)-linked oxidoreductase"/>
    <property type="match status" value="1"/>
</dbReference>
<comment type="caution">
    <text evidence="5">The sequence shown here is derived from an EMBL/GenBank/DDBJ whole genome shotgun (WGS) entry which is preliminary data.</text>
</comment>
<dbReference type="InterPro" id="IPR023210">
    <property type="entry name" value="NADP_OxRdtase_dom"/>
</dbReference>
<reference evidence="5" key="1">
    <citation type="submission" date="2021-07" db="EMBL/GenBank/DDBJ databases">
        <authorList>
            <person name="Durling M."/>
        </authorList>
    </citation>
    <scope>NUCLEOTIDE SEQUENCE</scope>
</reference>
<evidence type="ECO:0000313" key="5">
    <source>
        <dbReference type="EMBL" id="CAG8980153.1"/>
    </source>
</evidence>
<dbReference type="PANTHER" id="PTHR43364">
    <property type="entry name" value="NADH-SPECIFIC METHYLGLYOXAL REDUCTASE-RELATED"/>
    <property type="match status" value="1"/>
</dbReference>
<comment type="similarity">
    <text evidence="1">Belongs to the aldo/keto reductase family.</text>
</comment>
<evidence type="ECO:0000259" key="4">
    <source>
        <dbReference type="Pfam" id="PF00248"/>
    </source>
</evidence>
<organism evidence="5 6">
    <name type="scientific">Hymenoscyphus albidus</name>
    <dbReference type="NCBI Taxonomy" id="595503"/>
    <lineage>
        <taxon>Eukaryota</taxon>
        <taxon>Fungi</taxon>
        <taxon>Dikarya</taxon>
        <taxon>Ascomycota</taxon>
        <taxon>Pezizomycotina</taxon>
        <taxon>Leotiomycetes</taxon>
        <taxon>Helotiales</taxon>
        <taxon>Helotiaceae</taxon>
        <taxon>Hymenoscyphus</taxon>
    </lineage>
</organism>